<evidence type="ECO:0000313" key="2">
    <source>
        <dbReference type="Proteomes" id="UP001234178"/>
    </source>
</evidence>
<dbReference type="Proteomes" id="UP001234178">
    <property type="component" value="Unassembled WGS sequence"/>
</dbReference>
<name>A0ABQ9Z658_9CRUS</name>
<keyword evidence="2" id="KW-1185">Reference proteome</keyword>
<accession>A0ABQ9Z658</accession>
<proteinExistence type="predicted"/>
<organism evidence="1 2">
    <name type="scientific">Daphnia magna</name>
    <dbReference type="NCBI Taxonomy" id="35525"/>
    <lineage>
        <taxon>Eukaryota</taxon>
        <taxon>Metazoa</taxon>
        <taxon>Ecdysozoa</taxon>
        <taxon>Arthropoda</taxon>
        <taxon>Crustacea</taxon>
        <taxon>Branchiopoda</taxon>
        <taxon>Diplostraca</taxon>
        <taxon>Cladocera</taxon>
        <taxon>Anomopoda</taxon>
        <taxon>Daphniidae</taxon>
        <taxon>Daphnia</taxon>
    </lineage>
</organism>
<gene>
    <name evidence="1" type="ORF">OUZ56_013501</name>
</gene>
<comment type="caution">
    <text evidence="1">The sequence shown here is derived from an EMBL/GenBank/DDBJ whole genome shotgun (WGS) entry which is preliminary data.</text>
</comment>
<reference evidence="1 2" key="1">
    <citation type="journal article" date="2023" name="Nucleic Acids Res.">
        <title>The hologenome of Daphnia magna reveals possible DNA methylation and microbiome-mediated evolution of the host genome.</title>
        <authorList>
            <person name="Chaturvedi A."/>
            <person name="Li X."/>
            <person name="Dhandapani V."/>
            <person name="Marshall H."/>
            <person name="Kissane S."/>
            <person name="Cuenca-Cambronero M."/>
            <person name="Asole G."/>
            <person name="Calvet F."/>
            <person name="Ruiz-Romero M."/>
            <person name="Marangio P."/>
            <person name="Guigo R."/>
            <person name="Rago D."/>
            <person name="Mirbahai L."/>
            <person name="Eastwood N."/>
            <person name="Colbourne J.K."/>
            <person name="Zhou J."/>
            <person name="Mallon E."/>
            <person name="Orsini L."/>
        </authorList>
    </citation>
    <scope>NUCLEOTIDE SEQUENCE [LARGE SCALE GENOMIC DNA]</scope>
    <source>
        <strain evidence="1">LRV0_1</strain>
    </source>
</reference>
<dbReference type="EMBL" id="JAOYFB010000002">
    <property type="protein sequence ID" value="KAK4008360.1"/>
    <property type="molecule type" value="Genomic_DNA"/>
</dbReference>
<sequence>MADRTLDPAVSFYRLESTSIHKALNRGPIDGIRTSHGVACVQRDRSRAVNTNTAYLYKRCIHNTSSEPAVGYKFQQILHLLLWNDFLISPCQQKRDTKQHPISDLLTIQMGKLDDATVPLRWRFPLSNKIFREKNSGFPLLSPAESGICGLAMQQAVQESARRTPMLKGGCLVFQPLLSSTLYCQP</sequence>
<evidence type="ECO:0000313" key="1">
    <source>
        <dbReference type="EMBL" id="KAK4008360.1"/>
    </source>
</evidence>
<protein>
    <submittedName>
        <fullName evidence="1">Uncharacterized protein</fullName>
    </submittedName>
</protein>